<dbReference type="InterPro" id="IPR007315">
    <property type="entry name" value="PIG-V/Gpi18"/>
</dbReference>
<evidence type="ECO:0000256" key="7">
    <source>
        <dbReference type="ARBA" id="ARBA00022679"/>
    </source>
</evidence>
<name>A0A9N9EYR1_FUNMO</name>
<comment type="similarity">
    <text evidence="3 12">Belongs to the PIGV family.</text>
</comment>
<evidence type="ECO:0000256" key="2">
    <source>
        <dbReference type="ARBA" id="ARBA00004687"/>
    </source>
</evidence>
<evidence type="ECO:0000256" key="10">
    <source>
        <dbReference type="ARBA" id="ARBA00022989"/>
    </source>
</evidence>
<comment type="subcellular location">
    <subcellularLocation>
        <location evidence="1 12">Endoplasmic reticulum membrane</location>
        <topology evidence="1 12">Multi-pass membrane protein</topology>
    </subcellularLocation>
</comment>
<evidence type="ECO:0000256" key="4">
    <source>
        <dbReference type="ARBA" id="ARBA00013795"/>
    </source>
</evidence>
<evidence type="ECO:0000256" key="3">
    <source>
        <dbReference type="ARBA" id="ARBA00008698"/>
    </source>
</evidence>
<accession>A0A9N9EYR1</accession>
<keyword evidence="7 12" id="KW-0808">Transferase</keyword>
<organism evidence="13 14">
    <name type="scientific">Funneliformis mosseae</name>
    <name type="common">Endomycorrhizal fungus</name>
    <name type="synonym">Glomus mosseae</name>
    <dbReference type="NCBI Taxonomy" id="27381"/>
    <lineage>
        <taxon>Eukaryota</taxon>
        <taxon>Fungi</taxon>
        <taxon>Fungi incertae sedis</taxon>
        <taxon>Mucoromycota</taxon>
        <taxon>Glomeromycotina</taxon>
        <taxon>Glomeromycetes</taxon>
        <taxon>Glomerales</taxon>
        <taxon>Glomeraceae</taxon>
        <taxon>Funneliformis</taxon>
    </lineage>
</organism>
<keyword evidence="11 12" id="KW-0472">Membrane</keyword>
<comment type="caution">
    <text evidence="12">Lacks conserved residue(s) required for the propagation of feature annotation.</text>
</comment>
<keyword evidence="10 12" id="KW-1133">Transmembrane helix</keyword>
<sequence>MDPQNSQTVKSFTYDRYNNKHIYLILKFSIISRLLTWIIALISTLIVDDYDSSVDTILEGQELSIVQKIFNVSFRAFLRWDSFYFIHLSEEGYIYEQEHAFFPLLPLLARGLSNSVTSMFYILTPSGMFMSAMYTESLFALLNFFGMRLFYEGKSWSAAFIWSLSSFTRSNGITQVGFFVYKFLIKDINRINGKVIFIRLLKTIILSIIVLLGFLMFQSYGYYHYCILYLPRRPWCNDTIPLLYSFVQSFYWNGGFLKYYEVKQIPNFLLASPMIFLSFYGIYSYSKFDLKRILTLGLQRRSETTLESSSSPYYRTHELLPFIYLWAVLLVYSITVMHVQVITRFFSSQPIVYWFVTNLFLKSLSKDANRWDKLLGYGMLVYFILYGGSGIVLFANFFPPA</sequence>
<evidence type="ECO:0000256" key="1">
    <source>
        <dbReference type="ARBA" id="ARBA00004477"/>
    </source>
</evidence>
<evidence type="ECO:0000256" key="6">
    <source>
        <dbReference type="ARBA" id="ARBA00022676"/>
    </source>
</evidence>
<dbReference type="AlphaFoldDB" id="A0A9N9EYR1"/>
<reference evidence="13" key="1">
    <citation type="submission" date="2021-06" db="EMBL/GenBank/DDBJ databases">
        <authorList>
            <person name="Kallberg Y."/>
            <person name="Tangrot J."/>
            <person name="Rosling A."/>
        </authorList>
    </citation>
    <scope>NUCLEOTIDE SEQUENCE</scope>
    <source>
        <strain evidence="13">87-6 pot B 2015</strain>
    </source>
</reference>
<comment type="function">
    <text evidence="12">Mannosyltransferase involved in glycosylphosphatidylinositol-anchor biosynthesis.</text>
</comment>
<dbReference type="EMBL" id="CAJVPP010000600">
    <property type="protein sequence ID" value="CAG8496765.1"/>
    <property type="molecule type" value="Genomic_DNA"/>
</dbReference>
<dbReference type="PANTHER" id="PTHR12468:SF2">
    <property type="entry name" value="GPI MANNOSYLTRANSFERASE 2"/>
    <property type="match status" value="1"/>
</dbReference>
<comment type="caution">
    <text evidence="13">The sequence shown here is derived from an EMBL/GenBank/DDBJ whole genome shotgun (WGS) entry which is preliminary data.</text>
</comment>
<feature type="transmembrane region" description="Helical" evidence="12">
    <location>
        <begin position="200"/>
        <end position="223"/>
    </location>
</feature>
<dbReference type="PANTHER" id="PTHR12468">
    <property type="entry name" value="GPI MANNOSYLTRANSFERASE 2"/>
    <property type="match status" value="1"/>
</dbReference>
<keyword evidence="5 12" id="KW-0337">GPI-anchor biosynthesis</keyword>
<feature type="transmembrane region" description="Helical" evidence="12">
    <location>
        <begin position="265"/>
        <end position="283"/>
    </location>
</feature>
<keyword evidence="9 12" id="KW-0256">Endoplasmic reticulum</keyword>
<evidence type="ECO:0000256" key="9">
    <source>
        <dbReference type="ARBA" id="ARBA00022824"/>
    </source>
</evidence>
<protein>
    <recommendedName>
        <fullName evidence="4 12">GPI mannosyltransferase 2</fullName>
        <ecNumber evidence="12">2.4.1.-</ecNumber>
    </recommendedName>
</protein>
<dbReference type="Pfam" id="PF04188">
    <property type="entry name" value="Mannosyl_trans2"/>
    <property type="match status" value="2"/>
</dbReference>
<gene>
    <name evidence="13" type="ORF">FMOSSE_LOCUS3821</name>
</gene>
<evidence type="ECO:0000256" key="11">
    <source>
        <dbReference type="ARBA" id="ARBA00023136"/>
    </source>
</evidence>
<evidence type="ECO:0000256" key="5">
    <source>
        <dbReference type="ARBA" id="ARBA00022502"/>
    </source>
</evidence>
<dbReference type="GO" id="GO:0005789">
    <property type="term" value="C:endoplasmic reticulum membrane"/>
    <property type="evidence" value="ECO:0007669"/>
    <property type="project" value="UniProtKB-SubCell"/>
</dbReference>
<dbReference type="GO" id="GO:0004376">
    <property type="term" value="F:GPI mannosyltransferase activity"/>
    <property type="evidence" value="ECO:0007669"/>
    <property type="project" value="InterPro"/>
</dbReference>
<keyword evidence="8 12" id="KW-0812">Transmembrane</keyword>
<dbReference type="Proteomes" id="UP000789375">
    <property type="component" value="Unassembled WGS sequence"/>
</dbReference>
<dbReference type="GO" id="GO:0000009">
    <property type="term" value="F:alpha-1,6-mannosyltransferase activity"/>
    <property type="evidence" value="ECO:0007669"/>
    <property type="project" value="InterPro"/>
</dbReference>
<feature type="transmembrane region" description="Helical" evidence="12">
    <location>
        <begin position="120"/>
        <end position="145"/>
    </location>
</feature>
<keyword evidence="14" id="KW-1185">Reference proteome</keyword>
<dbReference type="EC" id="2.4.1.-" evidence="12"/>
<feature type="transmembrane region" description="Helical" evidence="12">
    <location>
        <begin position="374"/>
        <end position="398"/>
    </location>
</feature>
<proteinExistence type="inferred from homology"/>
<keyword evidence="6 12" id="KW-0328">Glycosyltransferase</keyword>
<evidence type="ECO:0000313" key="14">
    <source>
        <dbReference type="Proteomes" id="UP000789375"/>
    </source>
</evidence>
<evidence type="ECO:0000256" key="8">
    <source>
        <dbReference type="ARBA" id="ARBA00022692"/>
    </source>
</evidence>
<dbReference type="GO" id="GO:0031501">
    <property type="term" value="C:mannosyltransferase complex"/>
    <property type="evidence" value="ECO:0007669"/>
    <property type="project" value="TreeGrafter"/>
</dbReference>
<evidence type="ECO:0000256" key="12">
    <source>
        <dbReference type="RuleBase" id="RU363112"/>
    </source>
</evidence>
<dbReference type="GO" id="GO:0006506">
    <property type="term" value="P:GPI anchor biosynthetic process"/>
    <property type="evidence" value="ECO:0007669"/>
    <property type="project" value="UniProtKB-KW"/>
</dbReference>
<evidence type="ECO:0000313" key="13">
    <source>
        <dbReference type="EMBL" id="CAG8496765.1"/>
    </source>
</evidence>
<feature type="transmembrane region" description="Helical" evidence="12">
    <location>
        <begin position="21"/>
        <end position="46"/>
    </location>
</feature>
<feature type="transmembrane region" description="Helical" evidence="12">
    <location>
        <begin position="319"/>
        <end position="339"/>
    </location>
</feature>
<comment type="pathway">
    <text evidence="2 12">Glycolipid biosynthesis; glycosylphosphatidylinositol-anchor biosynthesis.</text>
</comment>